<geneLocation type="plasmid" evidence="6 7">
    <name>p81952</name>
</geneLocation>
<dbReference type="InterPro" id="IPR032874">
    <property type="entry name" value="DDE_dom"/>
</dbReference>
<protein>
    <recommendedName>
        <fullName evidence="5">Integrase catalytic domain-containing protein</fullName>
    </recommendedName>
</protein>
<dbReference type="SUPFAM" id="SSF53098">
    <property type="entry name" value="Ribonuclease H-like"/>
    <property type="match status" value="1"/>
</dbReference>
<keyword evidence="4" id="KW-0233">DNA recombination</keyword>
<dbReference type="InterPro" id="IPR047930">
    <property type="entry name" value="Transpos_IS6"/>
</dbReference>
<evidence type="ECO:0000313" key="7">
    <source>
        <dbReference type="Proteomes" id="UP000192743"/>
    </source>
</evidence>
<dbReference type="PANTHER" id="PTHR35528:SF3">
    <property type="entry name" value="BLL1675 PROTEIN"/>
    <property type="match status" value="1"/>
</dbReference>
<sequence>MMKQEQLEEYIEVQERKEIVYRIYHNLSLGYDKGAIYVSTHHAEIIVRKLLQHIEEIVLNMKSKRVKDNWFIGSPLENILCKYFGFTSHTRRWDQEYVEIEMHHNWGFWCKNFEVDENGLSNLEILIVLLYKRCVISMEKENLFKWKHYQPDIILLTVRWYLRYNLSFRDLVEMMEERGLFLAHTTIMRWVHQYGPELDKRIRRYLKQTNDSWRVDETYIKVKGQWMYLYRAVDSEGNTIDFYLSKSRNHKAAKRFFKKALRSFHVSKPRIITVDKNPAYPIAIEQLKKEKRIPIGTKIRRIKYLNNIVEQDHRFIKKRIRSMLGFKSYKTSASILSGVEAMHMVKKEQIDLQDQSVQNQNIFINQLFGLTA</sequence>
<accession>A0A9W3XCE6</accession>
<keyword evidence="3" id="KW-0238">DNA-binding</keyword>
<comment type="function">
    <text evidence="1">Involved in the transposition of the insertion sequence.</text>
</comment>
<evidence type="ECO:0000256" key="3">
    <source>
        <dbReference type="ARBA" id="ARBA00023125"/>
    </source>
</evidence>
<dbReference type="Gene3D" id="3.30.420.10">
    <property type="entry name" value="Ribonuclease H-like superfamily/Ribonuclease H"/>
    <property type="match status" value="1"/>
</dbReference>
<evidence type="ECO:0000313" key="6">
    <source>
        <dbReference type="EMBL" id="AOM14718.1"/>
    </source>
</evidence>
<dbReference type="EMBL" id="CP015254">
    <property type="protein sequence ID" value="AOM14718.1"/>
    <property type="molecule type" value="Genomic_DNA"/>
</dbReference>
<dbReference type="GO" id="GO:0015074">
    <property type="term" value="P:DNA integration"/>
    <property type="evidence" value="ECO:0007669"/>
    <property type="project" value="InterPro"/>
</dbReference>
<feature type="domain" description="Integrase catalytic" evidence="5">
    <location>
        <begin position="192"/>
        <end position="372"/>
    </location>
</feature>
<dbReference type="PROSITE" id="PS50994">
    <property type="entry name" value="INTEGRASE"/>
    <property type="match status" value="1"/>
</dbReference>
<reference evidence="6 7" key="1">
    <citation type="submission" date="2016-02" db="EMBL/GenBank/DDBJ databases">
        <title>Comparative analysis of three nematocidal Bacillus thuringiensis strains.</title>
        <authorList>
            <person name="Hollensteiner J."/>
            <person name="Kloesener M."/>
            <person name="Bunk B."/>
            <person name="Sproeer C."/>
            <person name="Rosenstiel P."/>
            <person name="Schulte-Iserlohe R."/>
            <person name="Schulenburg H."/>
            <person name="Liesegang H."/>
        </authorList>
    </citation>
    <scope>NUCLEOTIDE SEQUENCE [LARGE SCALE GENOMIC DNA]</scope>
    <source>
        <strain evidence="6 7">Bt18247</strain>
        <plasmid evidence="6 7">p81952</plasmid>
    </source>
</reference>
<dbReference type="GO" id="GO:0003677">
    <property type="term" value="F:DNA binding"/>
    <property type="evidence" value="ECO:0007669"/>
    <property type="project" value="UniProtKB-KW"/>
</dbReference>
<gene>
    <name evidence="6" type="ORF">BTI247_63890</name>
</gene>
<evidence type="ECO:0000256" key="4">
    <source>
        <dbReference type="ARBA" id="ARBA00023172"/>
    </source>
</evidence>
<organism evidence="6 7">
    <name type="scientific">Bacillus thuringiensis Bt18247</name>
    <dbReference type="NCBI Taxonomy" id="1423143"/>
    <lineage>
        <taxon>Bacteria</taxon>
        <taxon>Bacillati</taxon>
        <taxon>Bacillota</taxon>
        <taxon>Bacilli</taxon>
        <taxon>Bacillales</taxon>
        <taxon>Bacillaceae</taxon>
        <taxon>Bacillus</taxon>
        <taxon>Bacillus cereus group</taxon>
    </lineage>
</organism>
<dbReference type="InterPro" id="IPR052183">
    <property type="entry name" value="IS_Transposase"/>
</dbReference>
<dbReference type="InterPro" id="IPR036397">
    <property type="entry name" value="RNaseH_sf"/>
</dbReference>
<dbReference type="Pfam" id="PF13610">
    <property type="entry name" value="DDE_Tnp_IS240"/>
    <property type="match status" value="1"/>
</dbReference>
<dbReference type="GO" id="GO:0006310">
    <property type="term" value="P:DNA recombination"/>
    <property type="evidence" value="ECO:0007669"/>
    <property type="project" value="UniProtKB-KW"/>
</dbReference>
<dbReference type="AlphaFoldDB" id="A0A9W3XCE6"/>
<name>A0A9W3XCE6_BACTU</name>
<dbReference type="InterPro" id="IPR012337">
    <property type="entry name" value="RNaseH-like_sf"/>
</dbReference>
<dbReference type="Proteomes" id="UP000192743">
    <property type="component" value="Plasmid p81952"/>
</dbReference>
<dbReference type="PANTHER" id="PTHR35528">
    <property type="entry name" value="BLL1675 PROTEIN"/>
    <property type="match status" value="1"/>
</dbReference>
<keyword evidence="2" id="KW-0815">Transposition</keyword>
<keyword evidence="6" id="KW-0614">Plasmid</keyword>
<evidence type="ECO:0000256" key="1">
    <source>
        <dbReference type="ARBA" id="ARBA00002286"/>
    </source>
</evidence>
<dbReference type="GO" id="GO:0032196">
    <property type="term" value="P:transposition"/>
    <property type="evidence" value="ECO:0007669"/>
    <property type="project" value="UniProtKB-KW"/>
</dbReference>
<dbReference type="NCBIfam" id="NF033587">
    <property type="entry name" value="transpos_IS6"/>
    <property type="match status" value="1"/>
</dbReference>
<evidence type="ECO:0000259" key="5">
    <source>
        <dbReference type="PROSITE" id="PS50994"/>
    </source>
</evidence>
<proteinExistence type="predicted"/>
<evidence type="ECO:0000256" key="2">
    <source>
        <dbReference type="ARBA" id="ARBA00022578"/>
    </source>
</evidence>
<dbReference type="InterPro" id="IPR001584">
    <property type="entry name" value="Integrase_cat-core"/>
</dbReference>